<accession>A0A6G1JQC2</accession>
<gene>
    <name evidence="1" type="ORF">K504DRAFT_394359</name>
</gene>
<keyword evidence="2" id="KW-1185">Reference proteome</keyword>
<protein>
    <submittedName>
        <fullName evidence="1">Uncharacterized protein</fullName>
    </submittedName>
</protein>
<feature type="non-terminal residue" evidence="1">
    <location>
        <position position="1"/>
    </location>
</feature>
<reference evidence="1" key="1">
    <citation type="journal article" date="2020" name="Stud. Mycol.">
        <title>101 Dothideomycetes genomes: a test case for predicting lifestyles and emergence of pathogens.</title>
        <authorList>
            <person name="Haridas S."/>
            <person name="Albert R."/>
            <person name="Binder M."/>
            <person name="Bloem J."/>
            <person name="Labutti K."/>
            <person name="Salamov A."/>
            <person name="Andreopoulos B."/>
            <person name="Baker S."/>
            <person name="Barry K."/>
            <person name="Bills G."/>
            <person name="Bluhm B."/>
            <person name="Cannon C."/>
            <person name="Castanera R."/>
            <person name="Culley D."/>
            <person name="Daum C."/>
            <person name="Ezra D."/>
            <person name="Gonzalez J."/>
            <person name="Henrissat B."/>
            <person name="Kuo A."/>
            <person name="Liang C."/>
            <person name="Lipzen A."/>
            <person name="Lutzoni F."/>
            <person name="Magnuson J."/>
            <person name="Mondo S."/>
            <person name="Nolan M."/>
            <person name="Ohm R."/>
            <person name="Pangilinan J."/>
            <person name="Park H.-J."/>
            <person name="Ramirez L."/>
            <person name="Alfaro M."/>
            <person name="Sun H."/>
            <person name="Tritt A."/>
            <person name="Yoshinaga Y."/>
            <person name="Zwiers L.-H."/>
            <person name="Turgeon B."/>
            <person name="Goodwin S."/>
            <person name="Spatafora J."/>
            <person name="Crous P."/>
            <person name="Grigoriev I."/>
        </authorList>
    </citation>
    <scope>NUCLEOTIDE SEQUENCE</scope>
    <source>
        <strain evidence="1">CBS 279.74</strain>
    </source>
</reference>
<proteinExistence type="predicted"/>
<organism evidence="1 2">
    <name type="scientific">Pleomassaria siparia CBS 279.74</name>
    <dbReference type="NCBI Taxonomy" id="1314801"/>
    <lineage>
        <taxon>Eukaryota</taxon>
        <taxon>Fungi</taxon>
        <taxon>Dikarya</taxon>
        <taxon>Ascomycota</taxon>
        <taxon>Pezizomycotina</taxon>
        <taxon>Dothideomycetes</taxon>
        <taxon>Pleosporomycetidae</taxon>
        <taxon>Pleosporales</taxon>
        <taxon>Pleomassariaceae</taxon>
        <taxon>Pleomassaria</taxon>
    </lineage>
</organism>
<dbReference type="EMBL" id="MU005838">
    <property type="protein sequence ID" value="KAF2702421.1"/>
    <property type="molecule type" value="Genomic_DNA"/>
</dbReference>
<evidence type="ECO:0000313" key="2">
    <source>
        <dbReference type="Proteomes" id="UP000799428"/>
    </source>
</evidence>
<dbReference type="OrthoDB" id="3772803at2759"/>
<dbReference type="AlphaFoldDB" id="A0A6G1JQC2"/>
<evidence type="ECO:0000313" key="1">
    <source>
        <dbReference type="EMBL" id="KAF2702421.1"/>
    </source>
</evidence>
<sequence length="52" mass="5392">EEKITLLRAPAKVSALSCVAAENLHLGAGILTGFPFKGAAQAPTLKRSFPIS</sequence>
<name>A0A6G1JQC2_9PLEO</name>
<dbReference type="Proteomes" id="UP000799428">
    <property type="component" value="Unassembled WGS sequence"/>
</dbReference>